<evidence type="ECO:0000256" key="1">
    <source>
        <dbReference type="PROSITE-ProRule" id="PRU00108"/>
    </source>
</evidence>
<feature type="DNA-binding region" description="Homeobox" evidence="1">
    <location>
        <begin position="96"/>
        <end position="142"/>
    </location>
</feature>
<accession>A0A8C7MQ00</accession>
<dbReference type="GO" id="GO:0005737">
    <property type="term" value="C:cytoplasm"/>
    <property type="evidence" value="ECO:0007669"/>
    <property type="project" value="UniProtKB-SubCell"/>
</dbReference>
<dbReference type="Ensembl" id="ENSOKIT00005075487.1">
    <property type="protein sequence ID" value="ENSOKIP00005070864.1"/>
    <property type="gene ID" value="ENSOKIG00005030575.1"/>
</dbReference>
<dbReference type="PANTHER" id="PTHR18842:SF2">
    <property type="entry name" value="INTERLEUKIN-1 RECEPTOR-ASSOCIATED KINASE 1-BINDING PROTEIN 1"/>
    <property type="match status" value="1"/>
</dbReference>
<keyword evidence="5" id="KW-1185">Reference proteome</keyword>
<gene>
    <name evidence="4" type="primary">LOC109899519</name>
</gene>
<keyword evidence="1 2" id="KW-0371">Homeobox</keyword>
<evidence type="ECO:0000313" key="5">
    <source>
        <dbReference type="Proteomes" id="UP000694557"/>
    </source>
</evidence>
<dbReference type="Proteomes" id="UP000694557">
    <property type="component" value="Unassembled WGS sequence"/>
</dbReference>
<dbReference type="InterPro" id="IPR030312">
    <property type="entry name" value="IRAK1BP1"/>
</dbReference>
<evidence type="ECO:0000259" key="3">
    <source>
        <dbReference type="PROSITE" id="PS50071"/>
    </source>
</evidence>
<dbReference type="AlphaFoldDB" id="A0A8C7MQ00"/>
<proteinExistence type="predicted"/>
<dbReference type="Pfam" id="PF00046">
    <property type="entry name" value="Homeodomain"/>
    <property type="match status" value="1"/>
</dbReference>
<dbReference type="PANTHER" id="PTHR18842">
    <property type="entry name" value="INTERLEUKIN-1 RECEPTOR-ASSOCIATED KINASE 1-BINDING PROTEIN 1"/>
    <property type="match status" value="1"/>
</dbReference>
<dbReference type="GO" id="GO:0006955">
    <property type="term" value="P:immune response"/>
    <property type="evidence" value="ECO:0007669"/>
    <property type="project" value="InterPro"/>
</dbReference>
<comment type="subcellular location">
    <subcellularLocation>
        <location evidence="1 2">Nucleus</location>
    </subcellularLocation>
</comment>
<reference evidence="4" key="1">
    <citation type="submission" date="2025-08" db="UniProtKB">
        <authorList>
            <consortium name="Ensembl"/>
        </authorList>
    </citation>
    <scope>IDENTIFICATION</scope>
</reference>
<keyword evidence="1 2" id="KW-0238">DNA-binding</keyword>
<dbReference type="InterPro" id="IPR009057">
    <property type="entry name" value="Homeodomain-like_sf"/>
</dbReference>
<dbReference type="GO" id="GO:0043123">
    <property type="term" value="P:positive regulation of canonical NF-kappaB signal transduction"/>
    <property type="evidence" value="ECO:0007669"/>
    <property type="project" value="InterPro"/>
</dbReference>
<dbReference type="GO" id="GO:0005634">
    <property type="term" value="C:nucleus"/>
    <property type="evidence" value="ECO:0007669"/>
    <property type="project" value="UniProtKB-SubCell"/>
</dbReference>
<name>A0A8C7MQ00_ONCKI</name>
<organism evidence="4 5">
    <name type="scientific">Oncorhynchus kisutch</name>
    <name type="common">Coho salmon</name>
    <name type="synonym">Salmo kisutch</name>
    <dbReference type="NCBI Taxonomy" id="8019"/>
    <lineage>
        <taxon>Eukaryota</taxon>
        <taxon>Metazoa</taxon>
        <taxon>Chordata</taxon>
        <taxon>Craniata</taxon>
        <taxon>Vertebrata</taxon>
        <taxon>Euteleostomi</taxon>
        <taxon>Actinopterygii</taxon>
        <taxon>Neopterygii</taxon>
        <taxon>Teleostei</taxon>
        <taxon>Protacanthopterygii</taxon>
        <taxon>Salmoniformes</taxon>
        <taxon>Salmonidae</taxon>
        <taxon>Salmoninae</taxon>
        <taxon>Oncorhynchus</taxon>
    </lineage>
</organism>
<dbReference type="SMART" id="SM00389">
    <property type="entry name" value="HOX"/>
    <property type="match status" value="1"/>
</dbReference>
<feature type="domain" description="Homeobox" evidence="3">
    <location>
        <begin position="94"/>
        <end position="141"/>
    </location>
</feature>
<dbReference type="Gene3D" id="1.10.10.60">
    <property type="entry name" value="Homeodomain-like"/>
    <property type="match status" value="1"/>
</dbReference>
<keyword evidence="1 2" id="KW-0539">Nucleus</keyword>
<dbReference type="GO" id="GO:0003677">
    <property type="term" value="F:DNA binding"/>
    <property type="evidence" value="ECO:0007669"/>
    <property type="project" value="UniProtKB-UniRule"/>
</dbReference>
<evidence type="ECO:0000313" key="4">
    <source>
        <dbReference type="Ensembl" id="ENSOKIP00005070864.1"/>
    </source>
</evidence>
<protein>
    <submittedName>
        <fullName evidence="4">Interleukin-1 receptor-associated kinase 1 binding protein 1</fullName>
    </submittedName>
</protein>
<dbReference type="InterPro" id="IPR001356">
    <property type="entry name" value="HD"/>
</dbReference>
<dbReference type="PROSITE" id="PS50071">
    <property type="entry name" value="HOMEOBOX_2"/>
    <property type="match status" value="1"/>
</dbReference>
<dbReference type="CDD" id="cd00086">
    <property type="entry name" value="homeodomain"/>
    <property type="match status" value="1"/>
</dbReference>
<reference evidence="4" key="2">
    <citation type="submission" date="2025-09" db="UniProtKB">
        <authorList>
            <consortium name="Ensembl"/>
        </authorList>
    </citation>
    <scope>IDENTIFICATION</scope>
</reference>
<dbReference type="SUPFAM" id="SSF46689">
    <property type="entry name" value="Homeodomain-like"/>
    <property type="match status" value="1"/>
</dbReference>
<sequence>MAISTVSCQIRQVDARPVFTIDRILGLDLDRQELRNVSLKLYRPWTELETTKQRSHITVKGSSKSSSEIKRKEEEHKLNCKHFTESHRRTLNWYIGRRPRTAFSSAQIEVLESVFLINSYPGIGIREELAQRLQLEEDRIQEEELTVTRHIYRADELYHMEALVMVVFSDFGQMERVCIVLLEKLDKSVCVSTPHFYHSEECLGLLRRSVCVAAVENARLKASEMSSMLGQTLGHPLLVREEEATERDGGEGRMGEGVHRPSISATSRVFVTFNLRHKDRTRKKI</sequence>
<dbReference type="GeneTree" id="ENSGT00390000012588"/>
<evidence type="ECO:0000256" key="2">
    <source>
        <dbReference type="RuleBase" id="RU000682"/>
    </source>
</evidence>